<sequence>MSTPFDKGFEAELPLNDSPVINHFPNGVNRSQQTLNGHQQREHQQTIPAQQQSNILRDFSQNLPLRHDKENQTDDIQIAADSPISDNAQLDHLVKRIREGELKRIQLSAQFSLFSKSTRQDLEEWELLNNELRLDARRRNYEENLREQEERERNNTTTNSLSTRPTTARSLPPAPILRKTPIPKTNVPRVSFTSPAIQSPNRNVVRSQSQRPPENPDTRKAKKYIENRGIEEEDRRVNYVIKWNSNQEQLRKAKRANPRINLKSNPTSVFQYIPGNSSTRR</sequence>
<feature type="region of interest" description="Disordered" evidence="1">
    <location>
        <begin position="257"/>
        <end position="281"/>
    </location>
</feature>
<keyword evidence="2" id="KW-1185">Reference proteome</keyword>
<dbReference type="WBParaSite" id="Minc3s00929g18982">
    <property type="protein sequence ID" value="Minc3s00929g18982"/>
    <property type="gene ID" value="Minc3s00929g18982"/>
</dbReference>
<proteinExistence type="predicted"/>
<protein>
    <submittedName>
        <fullName evidence="3">Uncharacterized protein</fullName>
    </submittedName>
</protein>
<dbReference type="Proteomes" id="UP000887563">
    <property type="component" value="Unplaced"/>
</dbReference>
<evidence type="ECO:0000256" key="1">
    <source>
        <dbReference type="SAM" id="MobiDB-lite"/>
    </source>
</evidence>
<name>A0A914M2N5_MELIC</name>
<feature type="compositionally biased region" description="Polar residues" evidence="1">
    <location>
        <begin position="262"/>
        <end position="281"/>
    </location>
</feature>
<evidence type="ECO:0000313" key="2">
    <source>
        <dbReference type="Proteomes" id="UP000887563"/>
    </source>
</evidence>
<dbReference type="AlphaFoldDB" id="A0A914M2N5"/>
<feature type="compositionally biased region" description="Low complexity" evidence="1">
    <location>
        <begin position="155"/>
        <end position="167"/>
    </location>
</feature>
<feature type="compositionally biased region" description="Basic and acidic residues" evidence="1">
    <location>
        <begin position="144"/>
        <end position="154"/>
    </location>
</feature>
<evidence type="ECO:0000313" key="3">
    <source>
        <dbReference type="WBParaSite" id="Minc3s00929g18982"/>
    </source>
</evidence>
<feature type="compositionally biased region" description="Polar residues" evidence="1">
    <location>
        <begin position="191"/>
        <end position="212"/>
    </location>
</feature>
<accession>A0A914M2N5</accession>
<feature type="region of interest" description="Disordered" evidence="1">
    <location>
        <begin position="144"/>
        <end position="222"/>
    </location>
</feature>
<organism evidence="2 3">
    <name type="scientific">Meloidogyne incognita</name>
    <name type="common">Southern root-knot nematode worm</name>
    <name type="synonym">Oxyuris incognita</name>
    <dbReference type="NCBI Taxonomy" id="6306"/>
    <lineage>
        <taxon>Eukaryota</taxon>
        <taxon>Metazoa</taxon>
        <taxon>Ecdysozoa</taxon>
        <taxon>Nematoda</taxon>
        <taxon>Chromadorea</taxon>
        <taxon>Rhabditida</taxon>
        <taxon>Tylenchina</taxon>
        <taxon>Tylenchomorpha</taxon>
        <taxon>Tylenchoidea</taxon>
        <taxon>Meloidogynidae</taxon>
        <taxon>Meloidogyninae</taxon>
        <taxon>Meloidogyne</taxon>
        <taxon>Meloidogyne incognita group</taxon>
    </lineage>
</organism>
<reference evidence="3" key="1">
    <citation type="submission" date="2022-11" db="UniProtKB">
        <authorList>
            <consortium name="WormBaseParasite"/>
        </authorList>
    </citation>
    <scope>IDENTIFICATION</scope>
</reference>